<comment type="subcellular location">
    <subcellularLocation>
        <location evidence="1">Nucleus</location>
    </subcellularLocation>
</comment>
<name>A0A1B6HYA0_9HEMI</name>
<feature type="compositionally biased region" description="Basic and acidic residues" evidence="4">
    <location>
        <begin position="230"/>
        <end position="250"/>
    </location>
</feature>
<feature type="compositionally biased region" description="Basic and acidic residues" evidence="4">
    <location>
        <begin position="265"/>
        <end position="281"/>
    </location>
</feature>
<accession>A0A1B6HYA0</accession>
<dbReference type="InterPro" id="IPR051095">
    <property type="entry name" value="Dros_DevTransReg"/>
</dbReference>
<dbReference type="GO" id="GO:0005634">
    <property type="term" value="C:nucleus"/>
    <property type="evidence" value="ECO:0007669"/>
    <property type="project" value="UniProtKB-SubCell"/>
</dbReference>
<dbReference type="PROSITE" id="PS00028">
    <property type="entry name" value="ZINC_FINGER_C2H2_1"/>
    <property type="match status" value="1"/>
</dbReference>
<evidence type="ECO:0000256" key="4">
    <source>
        <dbReference type="SAM" id="MobiDB-lite"/>
    </source>
</evidence>
<evidence type="ECO:0000256" key="3">
    <source>
        <dbReference type="PROSITE-ProRule" id="PRU00042"/>
    </source>
</evidence>
<keyword evidence="3" id="KW-0479">Metal-binding</keyword>
<feature type="compositionally biased region" description="Polar residues" evidence="4">
    <location>
        <begin position="192"/>
        <end position="218"/>
    </location>
</feature>
<feature type="domain" description="BTB" evidence="5">
    <location>
        <begin position="30"/>
        <end position="102"/>
    </location>
</feature>
<dbReference type="GO" id="GO:0048513">
    <property type="term" value="P:animal organ development"/>
    <property type="evidence" value="ECO:0007669"/>
    <property type="project" value="UniProtKB-ARBA"/>
</dbReference>
<dbReference type="PANTHER" id="PTHR23110:SF107">
    <property type="entry name" value="SEX DETERMINATION PROTEIN FRUITLESS"/>
    <property type="match status" value="1"/>
</dbReference>
<feature type="region of interest" description="Disordered" evidence="4">
    <location>
        <begin position="119"/>
        <end position="294"/>
    </location>
</feature>
<dbReference type="Gene3D" id="3.30.710.10">
    <property type="entry name" value="Potassium Channel Kv1.1, Chain A"/>
    <property type="match status" value="1"/>
</dbReference>
<evidence type="ECO:0008006" key="8">
    <source>
        <dbReference type="Google" id="ProtNLM"/>
    </source>
</evidence>
<organism evidence="7">
    <name type="scientific">Homalodisca liturata</name>
    <dbReference type="NCBI Taxonomy" id="320908"/>
    <lineage>
        <taxon>Eukaryota</taxon>
        <taxon>Metazoa</taxon>
        <taxon>Ecdysozoa</taxon>
        <taxon>Arthropoda</taxon>
        <taxon>Hexapoda</taxon>
        <taxon>Insecta</taxon>
        <taxon>Pterygota</taxon>
        <taxon>Neoptera</taxon>
        <taxon>Paraneoptera</taxon>
        <taxon>Hemiptera</taxon>
        <taxon>Auchenorrhyncha</taxon>
        <taxon>Membracoidea</taxon>
        <taxon>Cicadellidae</taxon>
        <taxon>Cicadellinae</taxon>
        <taxon>Proconiini</taxon>
        <taxon>Homalodisca</taxon>
    </lineage>
</organism>
<gene>
    <name evidence="7" type="ORF">g.16065</name>
</gene>
<dbReference type="Pfam" id="PF00651">
    <property type="entry name" value="BTB"/>
    <property type="match status" value="1"/>
</dbReference>
<evidence type="ECO:0000259" key="5">
    <source>
        <dbReference type="PROSITE" id="PS50097"/>
    </source>
</evidence>
<dbReference type="InterPro" id="IPR011333">
    <property type="entry name" value="SKP1/BTB/POZ_sf"/>
</dbReference>
<dbReference type="InterPro" id="IPR000210">
    <property type="entry name" value="BTB/POZ_dom"/>
</dbReference>
<dbReference type="GO" id="GO:0003006">
    <property type="term" value="P:developmental process involved in reproduction"/>
    <property type="evidence" value="ECO:0007669"/>
    <property type="project" value="UniProtKB-ARBA"/>
</dbReference>
<dbReference type="PROSITE" id="PS50097">
    <property type="entry name" value="BTB"/>
    <property type="match status" value="1"/>
</dbReference>
<dbReference type="SMART" id="SM00355">
    <property type="entry name" value="ZnF_C2H2"/>
    <property type="match status" value="2"/>
</dbReference>
<feature type="compositionally biased region" description="Basic and acidic residues" evidence="4">
    <location>
        <begin position="121"/>
        <end position="132"/>
    </location>
</feature>
<keyword evidence="3" id="KW-0862">Zinc</keyword>
<dbReference type="GO" id="GO:0008270">
    <property type="term" value="F:zinc ion binding"/>
    <property type="evidence" value="ECO:0007669"/>
    <property type="project" value="UniProtKB-KW"/>
</dbReference>
<evidence type="ECO:0000256" key="1">
    <source>
        <dbReference type="ARBA" id="ARBA00004123"/>
    </source>
</evidence>
<reference evidence="7" key="1">
    <citation type="submission" date="2015-11" db="EMBL/GenBank/DDBJ databases">
        <title>De novo transcriptome assembly of four potential Pierce s Disease insect vectors from Arizona vineyards.</title>
        <authorList>
            <person name="Tassone E.E."/>
        </authorList>
    </citation>
    <scope>NUCLEOTIDE SEQUENCE</scope>
</reference>
<feature type="compositionally biased region" description="Low complexity" evidence="4">
    <location>
        <begin position="168"/>
        <end position="181"/>
    </location>
</feature>
<evidence type="ECO:0000256" key="2">
    <source>
        <dbReference type="ARBA" id="ARBA00023242"/>
    </source>
</evidence>
<dbReference type="CDD" id="cd18315">
    <property type="entry name" value="BTB_POZ_BAB-like"/>
    <property type="match status" value="1"/>
</dbReference>
<dbReference type="SUPFAM" id="SSF54695">
    <property type="entry name" value="POZ domain"/>
    <property type="match status" value="1"/>
</dbReference>
<sequence length="374" mass="42540">MDQEFCLRWNNHKTNLTDIFGKFLEEEALVDVTLAVNCDRLDDNFKTFKAHQTILSACSPYFEKLFLQNKHPHPIIFLRDVTVAEMQVLIHFMYNGEVNVKQEELPSILKTATALQIRGLADSRDPNPRVEEPQPLPIPNVRTPEQRHAQVASPEMRKRKRSSSSDHVPISVPPGSSSGSSDRYSENLPIQCPTSLKSSPPFINSQSKTVHLPNSPNELDTPPMSIKQEPQPHLHHDDDFDDSRHNLDDHSLDDDSVSQPVLGHLDPEKEEPRHDHSDSVDGPRGSQVLDSKPPLEQISYFDPQVKAKNDVAHFMYFEKLARGAAQCKLCGRIVGHMKNHFLTHNPESHQCPICFCTLARRSTLLRHLRQKHNL</sequence>
<dbReference type="EMBL" id="GECU01028054">
    <property type="protein sequence ID" value="JAS79652.1"/>
    <property type="molecule type" value="Transcribed_RNA"/>
</dbReference>
<dbReference type="Gene3D" id="3.30.160.60">
    <property type="entry name" value="Classic Zinc Finger"/>
    <property type="match status" value="1"/>
</dbReference>
<proteinExistence type="predicted"/>
<evidence type="ECO:0000313" key="7">
    <source>
        <dbReference type="EMBL" id="JAS79652.1"/>
    </source>
</evidence>
<dbReference type="SMART" id="SM00225">
    <property type="entry name" value="BTB"/>
    <property type="match status" value="1"/>
</dbReference>
<keyword evidence="3" id="KW-0863">Zinc-finger</keyword>
<dbReference type="GO" id="GO:0048468">
    <property type="term" value="P:cell development"/>
    <property type="evidence" value="ECO:0007669"/>
    <property type="project" value="UniProtKB-ARBA"/>
</dbReference>
<feature type="domain" description="C2H2-type" evidence="6">
    <location>
        <begin position="349"/>
        <end position="374"/>
    </location>
</feature>
<dbReference type="InterPro" id="IPR013087">
    <property type="entry name" value="Znf_C2H2_type"/>
</dbReference>
<keyword evidence="2" id="KW-0539">Nucleus</keyword>
<dbReference type="AlphaFoldDB" id="A0A1B6HYA0"/>
<dbReference type="PANTHER" id="PTHR23110">
    <property type="entry name" value="BTB DOMAIN TRANSCRIPTION FACTOR"/>
    <property type="match status" value="1"/>
</dbReference>
<protein>
    <recommendedName>
        <fullName evidence="8">BTB domain-containing protein</fullName>
    </recommendedName>
</protein>
<evidence type="ECO:0000259" key="6">
    <source>
        <dbReference type="PROSITE" id="PS50157"/>
    </source>
</evidence>
<dbReference type="PROSITE" id="PS50157">
    <property type="entry name" value="ZINC_FINGER_C2H2_2"/>
    <property type="match status" value="1"/>
</dbReference>
<dbReference type="GO" id="GO:0006357">
    <property type="term" value="P:regulation of transcription by RNA polymerase II"/>
    <property type="evidence" value="ECO:0007669"/>
    <property type="project" value="TreeGrafter"/>
</dbReference>